<keyword evidence="3" id="KW-1015">Disulfide bond</keyword>
<evidence type="ECO:0000259" key="5">
    <source>
        <dbReference type="PROSITE" id="PS51446"/>
    </source>
</evidence>
<evidence type="ECO:0000313" key="6">
    <source>
        <dbReference type="EMBL" id="CAE0578641.1"/>
    </source>
</evidence>
<dbReference type="InterPro" id="IPR008037">
    <property type="entry name" value="Pacifastin_dom"/>
</dbReference>
<keyword evidence="4" id="KW-0732">Signal</keyword>
<feature type="signal peptide" evidence="4">
    <location>
        <begin position="1"/>
        <end position="21"/>
    </location>
</feature>
<dbReference type="GO" id="GO:0005576">
    <property type="term" value="C:extracellular region"/>
    <property type="evidence" value="ECO:0007669"/>
    <property type="project" value="UniProtKB-SubCell"/>
</dbReference>
<sequence>MSPPLRLCYGLLLTLFPTALAVCAQLAEVAKNQSAYSCVGDKYPGAAAPTWQDFMNTGIQTGMGFAMAGAPLERQSDSACCTPIACLQEGTICATSVSKPCPTEQPTANSVCGASSEGLVCKYDLNCKENLAGCYFITQAECTKAAWRVLQESSGPPSEHATCEPGKDFASADGCNTCFCPDSGMKSMAACTEKACPTPASLCSLIRCSNEATDTVGSDCFNCYGGGCVDCSGSARRLLFAAEPGPKCC</sequence>
<comment type="subcellular location">
    <subcellularLocation>
        <location evidence="1">Secreted</location>
    </subcellularLocation>
</comment>
<dbReference type="AlphaFoldDB" id="A0A7S3WWH2"/>
<dbReference type="PROSITE" id="PS51446">
    <property type="entry name" value="PACIFASTIN"/>
    <property type="match status" value="1"/>
</dbReference>
<proteinExistence type="predicted"/>
<accession>A0A7S3WWH2</accession>
<evidence type="ECO:0000256" key="2">
    <source>
        <dbReference type="ARBA" id="ARBA00022525"/>
    </source>
</evidence>
<organism evidence="6">
    <name type="scientific">Emiliania huxleyi</name>
    <name type="common">Coccolithophore</name>
    <name type="synonym">Pontosphaera huxleyi</name>
    <dbReference type="NCBI Taxonomy" id="2903"/>
    <lineage>
        <taxon>Eukaryota</taxon>
        <taxon>Haptista</taxon>
        <taxon>Haptophyta</taxon>
        <taxon>Prymnesiophyceae</taxon>
        <taxon>Isochrysidales</taxon>
        <taxon>Noelaerhabdaceae</taxon>
        <taxon>Emiliania</taxon>
    </lineage>
</organism>
<dbReference type="Pfam" id="PF05375">
    <property type="entry name" value="Pacifastin_I"/>
    <property type="match status" value="1"/>
</dbReference>
<dbReference type="InterPro" id="IPR036201">
    <property type="entry name" value="Pacifastin_dom_sf"/>
</dbReference>
<dbReference type="GO" id="GO:0030414">
    <property type="term" value="F:peptidase inhibitor activity"/>
    <property type="evidence" value="ECO:0007669"/>
    <property type="project" value="InterPro"/>
</dbReference>
<evidence type="ECO:0000256" key="4">
    <source>
        <dbReference type="SAM" id="SignalP"/>
    </source>
</evidence>
<protein>
    <recommendedName>
        <fullName evidence="5">Pacifastin domain-containing protein</fullName>
    </recommendedName>
</protein>
<gene>
    <name evidence="6" type="ORF">EHUX00137_LOCUS35113</name>
</gene>
<feature type="chain" id="PRO_5031276266" description="Pacifastin domain-containing protein" evidence="4">
    <location>
        <begin position="22"/>
        <end position="249"/>
    </location>
</feature>
<dbReference type="EMBL" id="HBIR01044975">
    <property type="protein sequence ID" value="CAE0578641.1"/>
    <property type="molecule type" value="Transcribed_RNA"/>
</dbReference>
<evidence type="ECO:0000256" key="1">
    <source>
        <dbReference type="ARBA" id="ARBA00004613"/>
    </source>
</evidence>
<reference evidence="6" key="1">
    <citation type="submission" date="2021-01" db="EMBL/GenBank/DDBJ databases">
        <authorList>
            <person name="Corre E."/>
            <person name="Pelletier E."/>
            <person name="Niang G."/>
            <person name="Scheremetjew M."/>
            <person name="Finn R."/>
            <person name="Kale V."/>
            <person name="Holt S."/>
            <person name="Cochrane G."/>
            <person name="Meng A."/>
            <person name="Brown T."/>
            <person name="Cohen L."/>
        </authorList>
    </citation>
    <scope>NUCLEOTIDE SEQUENCE</scope>
    <source>
        <strain evidence="6">379</strain>
    </source>
</reference>
<dbReference type="SUPFAM" id="SSF57283">
    <property type="entry name" value="PMP inhibitors"/>
    <property type="match status" value="1"/>
</dbReference>
<evidence type="ECO:0000256" key="3">
    <source>
        <dbReference type="ARBA" id="ARBA00023157"/>
    </source>
</evidence>
<name>A0A7S3WWH2_EMIHU</name>
<feature type="domain" description="Pacifastin" evidence="5">
    <location>
        <begin position="160"/>
        <end position="199"/>
    </location>
</feature>
<keyword evidence="2" id="KW-0964">Secreted</keyword>